<keyword evidence="5 6" id="KW-0482">Metalloprotease</keyword>
<comment type="cofactor">
    <cofactor evidence="6">
        <name>Zn(2+)</name>
        <dbReference type="ChEBI" id="CHEBI:29105"/>
    </cofactor>
    <text evidence="6">Binds 1 zinc ion.</text>
</comment>
<keyword evidence="3 6" id="KW-0378">Hydrolase</keyword>
<gene>
    <name evidence="9" type="primary">pepF</name>
    <name evidence="9" type="ORF">EDM56_12100</name>
</gene>
<evidence type="ECO:0000313" key="9">
    <source>
        <dbReference type="EMBL" id="RNB89894.1"/>
    </source>
</evidence>
<dbReference type="EC" id="3.4.24.-" evidence="6"/>
<dbReference type="InterPro" id="IPR034009">
    <property type="entry name" value="M3B_PepF_4"/>
</dbReference>
<keyword evidence="1 6" id="KW-0645">Protease</keyword>
<dbReference type="Pfam" id="PF08439">
    <property type="entry name" value="Peptidase_M3_N"/>
    <property type="match status" value="1"/>
</dbReference>
<reference evidence="9 10" key="1">
    <citation type="submission" date="2018-10" db="EMBL/GenBank/DDBJ databases">
        <title>Phylogenomics of Brevibacillus.</title>
        <authorList>
            <person name="Dunlap C."/>
        </authorList>
    </citation>
    <scope>NUCLEOTIDE SEQUENCE [LARGE SCALE GENOMIC DNA]</scope>
    <source>
        <strain evidence="9 10">JCM 15716</strain>
    </source>
</reference>
<keyword evidence="10" id="KW-1185">Reference proteome</keyword>
<dbReference type="NCBIfam" id="TIGR00181">
    <property type="entry name" value="pepF"/>
    <property type="match status" value="1"/>
</dbReference>
<evidence type="ECO:0000256" key="2">
    <source>
        <dbReference type="ARBA" id="ARBA00022723"/>
    </source>
</evidence>
<dbReference type="GO" id="GO:0006518">
    <property type="term" value="P:peptide metabolic process"/>
    <property type="evidence" value="ECO:0007669"/>
    <property type="project" value="TreeGrafter"/>
</dbReference>
<dbReference type="InterPro" id="IPR001567">
    <property type="entry name" value="Pept_M3A_M3B_dom"/>
</dbReference>
<dbReference type="PANTHER" id="PTHR11804:SF45">
    <property type="entry name" value="SIMILAR TO OLIGOENDOPEPTIDASE"/>
    <property type="match status" value="1"/>
</dbReference>
<name>A0A3M8DPI9_9BACL</name>
<dbReference type="Gene3D" id="1.20.140.70">
    <property type="entry name" value="Oligopeptidase f, N-terminal domain"/>
    <property type="match status" value="1"/>
</dbReference>
<dbReference type="Gene3D" id="1.10.287.830">
    <property type="entry name" value="putative peptidase helix hairpin domain like"/>
    <property type="match status" value="1"/>
</dbReference>
<evidence type="ECO:0000259" key="8">
    <source>
        <dbReference type="Pfam" id="PF08439"/>
    </source>
</evidence>
<protein>
    <recommendedName>
        <fullName evidence="6">Oligopeptidase F</fullName>
        <ecNumber evidence="6">3.4.24.-</ecNumber>
    </recommendedName>
</protein>
<evidence type="ECO:0000256" key="4">
    <source>
        <dbReference type="ARBA" id="ARBA00022833"/>
    </source>
</evidence>
<evidence type="ECO:0000259" key="7">
    <source>
        <dbReference type="Pfam" id="PF01432"/>
    </source>
</evidence>
<dbReference type="InterPro" id="IPR013647">
    <property type="entry name" value="OligopepF_N_dom"/>
</dbReference>
<dbReference type="SUPFAM" id="SSF55486">
    <property type="entry name" value="Metalloproteases ('zincins'), catalytic domain"/>
    <property type="match status" value="1"/>
</dbReference>
<proteinExistence type="inferred from homology"/>
<feature type="domain" description="Peptidase M3A/M3B catalytic" evidence="7">
    <location>
        <begin position="207"/>
        <end position="584"/>
    </location>
</feature>
<dbReference type="InterPro" id="IPR045090">
    <property type="entry name" value="Pept_M3A_M3B"/>
</dbReference>
<keyword evidence="4 6" id="KW-0862">Zinc</keyword>
<dbReference type="GO" id="GO:0004222">
    <property type="term" value="F:metalloendopeptidase activity"/>
    <property type="evidence" value="ECO:0007669"/>
    <property type="project" value="UniProtKB-UniRule"/>
</dbReference>
<dbReference type="GO" id="GO:0046872">
    <property type="term" value="F:metal ion binding"/>
    <property type="evidence" value="ECO:0007669"/>
    <property type="project" value="UniProtKB-UniRule"/>
</dbReference>
<evidence type="ECO:0000256" key="5">
    <source>
        <dbReference type="ARBA" id="ARBA00023049"/>
    </source>
</evidence>
<dbReference type="RefSeq" id="WP_122918147.1">
    <property type="nucleotide sequence ID" value="NZ_RHHQ01000008.1"/>
</dbReference>
<dbReference type="AlphaFoldDB" id="A0A3M8DPI9"/>
<dbReference type="GO" id="GO:0006508">
    <property type="term" value="P:proteolysis"/>
    <property type="evidence" value="ECO:0007669"/>
    <property type="project" value="UniProtKB-KW"/>
</dbReference>
<evidence type="ECO:0000256" key="6">
    <source>
        <dbReference type="RuleBase" id="RU368091"/>
    </source>
</evidence>
<dbReference type="PANTHER" id="PTHR11804">
    <property type="entry name" value="PROTEASE M3 THIMET OLIGOPEPTIDASE-RELATED"/>
    <property type="match status" value="1"/>
</dbReference>
<sequence length="601" mass="67476">MKERVTREQVPVEQTWDLTELFANVEAWENELQAIVLDLPAITQFKGQLHNGAEELLATLEAEETIAIRLQRLSSYARLRTSEDGTNPVNQANSARVGDVVSQVNAALSFISSEILALPDGTVERYLQEEPGLAPFRKNLEELLETKPHRLSPETESVLASLGEVLGSPYTVYQRSKLTDMTFASVEDSEGVTRPVSFALFETNYEMSPDTTLRRAAYESFSNTLHAYQNTFAAAYATEVKRQTVLSRLRGYESVTHMLLAPQHVTIDMYENVLGIIFKELAPHMRRYASLKKRVLGLEQMRFCDLKASLDPAFSPTVTTEEAGEQILAAVQIMGPEYVEIIEQALANRWIDYADNVGKSTGAFCSSSYDIHSYILITWANNMRSTFTLAHELGHAGHLMLAARNQRYANYRPSLSFIEAPSTMNELLLAQHITAQSDDPRLKRWVILQLLNTYYHNFVTHLLEGEMQRRVYEAAEANKPLTAKKLSELKGQVLGEFWGDAVELDAGASLTWMRQPHYYMGLYPYTYAAGLTTSTAVAARIREEGQPAVDRWLEVLKAGGSLKPLELMKLAGVDMSTPEPIRTAVAYVGQLIDELEKLFNE</sequence>
<comment type="similarity">
    <text evidence="6">Belongs to the peptidase M3B family.</text>
</comment>
<comment type="caution">
    <text evidence="9">The sequence shown here is derived from an EMBL/GenBank/DDBJ whole genome shotgun (WGS) entry which is preliminary data.</text>
</comment>
<keyword evidence="2 6" id="KW-0479">Metal-binding</keyword>
<feature type="domain" description="Oligopeptidase F N-terminal" evidence="8">
    <location>
        <begin position="114"/>
        <end position="183"/>
    </location>
</feature>
<dbReference type="EMBL" id="RHHQ01000008">
    <property type="protein sequence ID" value="RNB89894.1"/>
    <property type="molecule type" value="Genomic_DNA"/>
</dbReference>
<dbReference type="CDD" id="cd09609">
    <property type="entry name" value="M3B_PepF"/>
    <property type="match status" value="1"/>
</dbReference>
<accession>A0A3M8DPI9</accession>
<comment type="function">
    <text evidence="6">Has oligopeptidase activity and degrades a variety of small bioactive peptides.</text>
</comment>
<dbReference type="InterPro" id="IPR004438">
    <property type="entry name" value="Peptidase_M3B"/>
</dbReference>
<evidence type="ECO:0000256" key="1">
    <source>
        <dbReference type="ARBA" id="ARBA00022670"/>
    </source>
</evidence>
<dbReference type="OrthoDB" id="9766487at2"/>
<evidence type="ECO:0000256" key="3">
    <source>
        <dbReference type="ARBA" id="ARBA00022801"/>
    </source>
</evidence>
<dbReference type="Pfam" id="PF01432">
    <property type="entry name" value="Peptidase_M3"/>
    <property type="match status" value="1"/>
</dbReference>
<dbReference type="Gene3D" id="1.10.1370.20">
    <property type="entry name" value="Oligoendopeptidase f, C-terminal domain"/>
    <property type="match status" value="1"/>
</dbReference>
<evidence type="ECO:0000313" key="10">
    <source>
        <dbReference type="Proteomes" id="UP000271031"/>
    </source>
</evidence>
<organism evidence="9 10">
    <name type="scientific">Brevibacillus fluminis</name>
    <dbReference type="NCBI Taxonomy" id="511487"/>
    <lineage>
        <taxon>Bacteria</taxon>
        <taxon>Bacillati</taxon>
        <taxon>Bacillota</taxon>
        <taxon>Bacilli</taxon>
        <taxon>Bacillales</taxon>
        <taxon>Paenibacillaceae</taxon>
        <taxon>Brevibacillus</taxon>
    </lineage>
</organism>
<dbReference type="Proteomes" id="UP000271031">
    <property type="component" value="Unassembled WGS sequence"/>
</dbReference>
<dbReference type="InterPro" id="IPR042088">
    <property type="entry name" value="OligoPept_F_C"/>
</dbReference>